<evidence type="ECO:0000256" key="1">
    <source>
        <dbReference type="SAM" id="Phobius"/>
    </source>
</evidence>
<reference evidence="2 3" key="1">
    <citation type="submission" date="2018-05" db="EMBL/GenBank/DDBJ databases">
        <title>Kurthia sibirica genome sequence.</title>
        <authorList>
            <person name="Maclea K.S."/>
            <person name="Goen A.E."/>
        </authorList>
    </citation>
    <scope>NUCLEOTIDE SEQUENCE [LARGE SCALE GENOMIC DNA]</scope>
    <source>
        <strain evidence="2 3">ATCC 49154</strain>
    </source>
</reference>
<gene>
    <name evidence="2" type="ORF">DEX24_05710</name>
</gene>
<keyword evidence="1" id="KW-0812">Transmembrane</keyword>
<organism evidence="2 3">
    <name type="scientific">Kurthia sibirica</name>
    <dbReference type="NCBI Taxonomy" id="202750"/>
    <lineage>
        <taxon>Bacteria</taxon>
        <taxon>Bacillati</taxon>
        <taxon>Bacillota</taxon>
        <taxon>Bacilli</taxon>
        <taxon>Bacillales</taxon>
        <taxon>Caryophanaceae</taxon>
        <taxon>Kurthia</taxon>
    </lineage>
</organism>
<evidence type="ECO:0000313" key="3">
    <source>
        <dbReference type="Proteomes" id="UP000245938"/>
    </source>
</evidence>
<dbReference type="RefSeq" id="WP_109305445.1">
    <property type="nucleotide sequence ID" value="NZ_BJUF01000032.1"/>
</dbReference>
<sequence length="409" mass="47115">MIDQIKKKMPSRLWSVIKTSIPVFVTCCILILISLSVVLVGDYNQVKSGVHSTNSHIIYIERNDGYNEENSKLSTAYFNIIRIPKKNDKQIMQLIQDSPKVQKSYLGSNVYRMMTIVDQSGQKQRYKIYKNAGSQQYYMDQLANHTTIKVQMTEQELAKIMRFNAVNLPSIIVVICLLMSIAYQSIFYKKIKKERSDPRNRVYLIAIVILLLISVYSMTNVDSIPFIVVAISLYLLSFCLDKYGYYKIRQTLPIWKLIKISYFYITLVGLFLLVGQLLGEQSSQDYKMYWGYTLSVQGLALYIVTRKITAVHCPKCREEITYRHCFTLCYKIINYKKCPNCTQEIVGSTQITFVETSALMSVILLPGILTKFFEVPEYMHVLSIACYIVILIVILPLKVSYQSTSRLGA</sequence>
<feature type="transmembrane region" description="Helical" evidence="1">
    <location>
        <begin position="257"/>
        <end position="277"/>
    </location>
</feature>
<feature type="transmembrane region" description="Helical" evidence="1">
    <location>
        <begin position="353"/>
        <end position="372"/>
    </location>
</feature>
<name>A0A2U3ANA6_9BACL</name>
<dbReference type="AlphaFoldDB" id="A0A2U3ANA6"/>
<feature type="transmembrane region" description="Helical" evidence="1">
    <location>
        <begin position="289"/>
        <end position="305"/>
    </location>
</feature>
<feature type="transmembrane region" description="Helical" evidence="1">
    <location>
        <begin position="168"/>
        <end position="188"/>
    </location>
</feature>
<keyword evidence="1" id="KW-1133">Transmembrane helix</keyword>
<dbReference type="Proteomes" id="UP000245938">
    <property type="component" value="Unassembled WGS sequence"/>
</dbReference>
<feature type="transmembrane region" description="Helical" evidence="1">
    <location>
        <begin position="378"/>
        <end position="397"/>
    </location>
</feature>
<keyword evidence="3" id="KW-1185">Reference proteome</keyword>
<protein>
    <submittedName>
        <fullName evidence="2">Uncharacterized protein</fullName>
    </submittedName>
</protein>
<evidence type="ECO:0000313" key="2">
    <source>
        <dbReference type="EMBL" id="PWI26024.1"/>
    </source>
</evidence>
<feature type="transmembrane region" description="Helical" evidence="1">
    <location>
        <begin position="200"/>
        <end position="218"/>
    </location>
</feature>
<accession>A0A2U3ANA6</accession>
<comment type="caution">
    <text evidence="2">The sequence shown here is derived from an EMBL/GenBank/DDBJ whole genome shotgun (WGS) entry which is preliminary data.</text>
</comment>
<feature type="transmembrane region" description="Helical" evidence="1">
    <location>
        <begin position="21"/>
        <end position="41"/>
    </location>
</feature>
<dbReference type="EMBL" id="QFVR01000005">
    <property type="protein sequence ID" value="PWI26024.1"/>
    <property type="molecule type" value="Genomic_DNA"/>
</dbReference>
<proteinExistence type="predicted"/>
<feature type="transmembrane region" description="Helical" evidence="1">
    <location>
        <begin position="224"/>
        <end position="245"/>
    </location>
</feature>
<keyword evidence="1" id="KW-0472">Membrane</keyword>